<dbReference type="InterPro" id="IPR027417">
    <property type="entry name" value="P-loop_NTPase"/>
</dbReference>
<proteinExistence type="predicted"/>
<dbReference type="Gene3D" id="2.130.10.10">
    <property type="entry name" value="YVTN repeat-like/Quinoprotein amine dehydrogenase"/>
    <property type="match status" value="2"/>
</dbReference>
<dbReference type="KEGG" id="tes:BW730_16865"/>
<sequence length="1195" mass="127142">MVALLAKARKARGISIRHASTLVALPASTVQGWFEGKHLPTHALTPKFLELLGHLGLTADDDAEDRWLGTIAALRTMRTIAETPYAGLGPYTPEQAGLYFGREQSLRKLVEACLRPTQDDAARVVFLLGESGSGKTSLLAAGLIGRETAPGGALHHLKPMRIGPGDIATMKVPTTPTLLVVDQFEDLDRLDTAGQREAVARLSTLPPSVVCVIGLRADAIGLAMRDEWLSRDLSSPVVLGPVSQECYVRIIEQPSLRHGRSVSPELTQLLLRDIKAYGEPAAGVVLPLLSSVLRRCWETSSGGSLTPADYFTTGGLWSALNREADSIYESFTPAQQETARRLLLSLLNVDGTAALRRRIPVAALTPEMASVAEPFVASRILLRIDDQLEVSHDALLLHWRRLAEWVEGAQATLLLGRRIHLAAQLWDEGGRTKDALMPAEAQLWQAWADSDEATVLSRAEHDFIDASCAEGEAALVEQRHTISRIRRRQNIALVAGGLAVAMAVAAIFASFRSEDYRQQGEATTRAAQSRQIALISDEVRSTSANLAGQLSVAAYALDDNVQTRSSVLTSAASGVPTRATGPTGNTMVAVSADARLIVRADSEGVLSIWRDGTLTAPPATVHSDGEQLFALSLRQSGGRDQVILGGQRTASVWDVTDKPRELAEFGADTVGYSAAWQGDVALVGTLDGSVRRVDLSAPESPKRLPDLTIGAETAVTGLAANDRFVLAGGRRDRIEVFDRSGAAQEPLAFSGTVLGISASPDGEQFLAGSTVREATLWDGATLGRLLSIPTSSVVNSVAHLGDSLLVAGAFGTVEEYDTTGHLLGIFPGRSTVTSVSGSGASVVAGSSEGETSQWSRPDLGAILTSPEGVIHYDVIRSDAGLLIGTDRGAVMMTDTPRGWEPLPIDPPPAGSAYNAYYAIDAAGGTLVNQTDAGELVTLTLRDGAYRVTGTQPLPTGLVDIQLSPDGNLLVVGYRGQAGYRLYRTGEHGWSEVERLDGWPSSSAFNADSTLFACMTRDGKGFNLWQVDGDTPRLVSTSASDRHTVPISFNFAPDGDLAIGDDAGIVAIYDLTDPATPRMTAQLGDARSSLSQLQFSEDGDQLLAASRAGDLWVWRHAAKRWALDLMLRPGGDMVTGVDTFAGKFVMSLDDGRTVAWEDDPVVARGQLCAGFGAPLSEDEWARLVPGVAYIDGCNPG</sequence>
<dbReference type="SUPFAM" id="SSF50993">
    <property type="entry name" value="Peptidase/esterase 'gauge' domain"/>
    <property type="match status" value="1"/>
</dbReference>
<dbReference type="SMART" id="SM00320">
    <property type="entry name" value="WD40"/>
    <property type="match status" value="4"/>
</dbReference>
<dbReference type="InterPro" id="IPR001680">
    <property type="entry name" value="WD40_rpt"/>
</dbReference>
<evidence type="ECO:0000256" key="1">
    <source>
        <dbReference type="ARBA" id="ARBA00022574"/>
    </source>
</evidence>
<reference evidence="5" key="1">
    <citation type="submission" date="2017-02" db="EMBL/GenBank/DDBJ databases">
        <title>Tessaracoccus aquaemaris sp. nov., isolated from the intestine of a Korean rockfish, Sebastes schlegelii, in a marine aquaculture pond.</title>
        <authorList>
            <person name="Tak E.J."/>
            <person name="Bae J.-W."/>
        </authorList>
    </citation>
    <scope>NUCLEOTIDE SEQUENCE [LARGE SCALE GENOMIC DNA]</scope>
    <source>
        <strain evidence="5">NSG39</strain>
    </source>
</reference>
<gene>
    <name evidence="4" type="ORF">BW730_16865</name>
</gene>
<dbReference type="EMBL" id="CP019606">
    <property type="protein sequence ID" value="AQP48918.1"/>
    <property type="molecule type" value="Genomic_DNA"/>
</dbReference>
<keyword evidence="2" id="KW-0677">Repeat</keyword>
<dbReference type="InterPro" id="IPR049052">
    <property type="entry name" value="nSTAND1"/>
</dbReference>
<evidence type="ECO:0000313" key="5">
    <source>
        <dbReference type="Proteomes" id="UP000188145"/>
    </source>
</evidence>
<dbReference type="SUPFAM" id="SSF52540">
    <property type="entry name" value="P-loop containing nucleoside triphosphate hydrolases"/>
    <property type="match status" value="1"/>
</dbReference>
<dbReference type="Pfam" id="PF20703">
    <property type="entry name" value="nSTAND1"/>
    <property type="match status" value="1"/>
</dbReference>
<keyword evidence="5" id="KW-1185">Reference proteome</keyword>
<evidence type="ECO:0000313" key="4">
    <source>
        <dbReference type="EMBL" id="AQP48918.1"/>
    </source>
</evidence>
<organism evidence="4 5">
    <name type="scientific">Tessaracoccus aquimaris</name>
    <dbReference type="NCBI Taxonomy" id="1332264"/>
    <lineage>
        <taxon>Bacteria</taxon>
        <taxon>Bacillati</taxon>
        <taxon>Actinomycetota</taxon>
        <taxon>Actinomycetes</taxon>
        <taxon>Propionibacteriales</taxon>
        <taxon>Propionibacteriaceae</taxon>
        <taxon>Tessaracoccus</taxon>
    </lineage>
</organism>
<dbReference type="STRING" id="1332264.BW730_16865"/>
<dbReference type="PANTHER" id="PTHR22847:SF637">
    <property type="entry name" value="WD REPEAT DOMAIN 5B"/>
    <property type="match status" value="1"/>
</dbReference>
<dbReference type="PANTHER" id="PTHR22847">
    <property type="entry name" value="WD40 REPEAT PROTEIN"/>
    <property type="match status" value="1"/>
</dbReference>
<dbReference type="SUPFAM" id="SSF82171">
    <property type="entry name" value="DPP6 N-terminal domain-like"/>
    <property type="match status" value="1"/>
</dbReference>
<accession>A0A1Q2CS08</accession>
<protein>
    <recommendedName>
        <fullName evidence="3">Novel STAND NTPase 1 domain-containing protein</fullName>
    </recommendedName>
</protein>
<keyword evidence="1" id="KW-0853">WD repeat</keyword>
<name>A0A1Q2CS08_9ACTN</name>
<feature type="domain" description="Novel STAND NTPase 1" evidence="3">
    <location>
        <begin position="84"/>
        <end position="433"/>
    </location>
</feature>
<dbReference type="InterPro" id="IPR015943">
    <property type="entry name" value="WD40/YVTN_repeat-like_dom_sf"/>
</dbReference>
<dbReference type="Proteomes" id="UP000188145">
    <property type="component" value="Chromosome"/>
</dbReference>
<evidence type="ECO:0000256" key="2">
    <source>
        <dbReference type="ARBA" id="ARBA00022737"/>
    </source>
</evidence>
<dbReference type="AlphaFoldDB" id="A0A1Q2CS08"/>
<evidence type="ECO:0000259" key="3">
    <source>
        <dbReference type="Pfam" id="PF20703"/>
    </source>
</evidence>